<proteinExistence type="predicted"/>
<comment type="caution">
    <text evidence="1">The sequence shown here is derived from an EMBL/GenBank/DDBJ whole genome shotgun (WGS) entry which is preliminary data.</text>
</comment>
<sequence>MRQIGHRELRNNSATAPHAVVTMARRVAVGVGAAPVSWRAITAFPRSSEQLSRQRAARDSGLQIFGLGRRPDIVGISLISRGLRFAARPFVTYARFRGVRARRAVAGISVTFR</sequence>
<protein>
    <submittedName>
        <fullName evidence="1">Uncharacterized protein</fullName>
    </submittedName>
</protein>
<dbReference type="EMBL" id="BMNE01000002">
    <property type="protein sequence ID" value="GGN75029.1"/>
    <property type="molecule type" value="Genomic_DNA"/>
</dbReference>
<evidence type="ECO:0000313" key="1">
    <source>
        <dbReference type="EMBL" id="GGN75029.1"/>
    </source>
</evidence>
<reference evidence="2" key="1">
    <citation type="journal article" date="2019" name="Int. J. Syst. Evol. Microbiol.">
        <title>The Global Catalogue of Microorganisms (GCM) 10K type strain sequencing project: providing services to taxonomists for standard genome sequencing and annotation.</title>
        <authorList>
            <consortium name="The Broad Institute Genomics Platform"/>
            <consortium name="The Broad Institute Genome Sequencing Center for Infectious Disease"/>
            <person name="Wu L."/>
            <person name="Ma J."/>
        </authorList>
    </citation>
    <scope>NUCLEOTIDE SEQUENCE [LARGE SCALE GENOMIC DNA]</scope>
    <source>
        <strain evidence="2">CGMCC 4.7329</strain>
    </source>
</reference>
<evidence type="ECO:0000313" key="2">
    <source>
        <dbReference type="Proteomes" id="UP000658127"/>
    </source>
</evidence>
<name>A0ABQ2K9G5_9NOCA</name>
<organism evidence="1 2">
    <name type="scientific">Nocardia rhizosphaerihabitans</name>
    <dbReference type="NCBI Taxonomy" id="1691570"/>
    <lineage>
        <taxon>Bacteria</taxon>
        <taxon>Bacillati</taxon>
        <taxon>Actinomycetota</taxon>
        <taxon>Actinomycetes</taxon>
        <taxon>Mycobacteriales</taxon>
        <taxon>Nocardiaceae</taxon>
        <taxon>Nocardia</taxon>
    </lineage>
</organism>
<gene>
    <name evidence="1" type="ORF">GCM10011610_19060</name>
</gene>
<keyword evidence="2" id="KW-1185">Reference proteome</keyword>
<accession>A0ABQ2K9G5</accession>
<dbReference type="Proteomes" id="UP000658127">
    <property type="component" value="Unassembled WGS sequence"/>
</dbReference>